<dbReference type="Proteomes" id="UP000050509">
    <property type="component" value="Unassembled WGS sequence"/>
</dbReference>
<dbReference type="SUPFAM" id="SSF52096">
    <property type="entry name" value="ClpP/crotonase"/>
    <property type="match status" value="1"/>
</dbReference>
<protein>
    <submittedName>
        <fullName evidence="2">Enoyl-CoA hydratase</fullName>
        <ecNumber evidence="2">4.2.1.17</ecNumber>
    </submittedName>
</protein>
<dbReference type="InterPro" id="IPR001753">
    <property type="entry name" value="Enoyl-CoA_hydra/iso"/>
</dbReference>
<evidence type="ECO:0000313" key="3">
    <source>
        <dbReference type="Proteomes" id="UP000050509"/>
    </source>
</evidence>
<dbReference type="AlphaFoldDB" id="A0A0P9DJX6"/>
<name>A0A0P9DJX6_9CHLR</name>
<gene>
    <name evidence="2" type="ORF">SE17_28900</name>
</gene>
<comment type="similarity">
    <text evidence="1">Belongs to the enoyl-CoA hydratase/isomerase family.</text>
</comment>
<dbReference type="Gene3D" id="3.30.300.220">
    <property type="match status" value="1"/>
</dbReference>
<organism evidence="2 3">
    <name type="scientific">Kouleothrix aurantiaca</name>
    <dbReference type="NCBI Taxonomy" id="186479"/>
    <lineage>
        <taxon>Bacteria</taxon>
        <taxon>Bacillati</taxon>
        <taxon>Chloroflexota</taxon>
        <taxon>Chloroflexia</taxon>
        <taxon>Chloroflexales</taxon>
        <taxon>Roseiflexineae</taxon>
        <taxon>Roseiflexaceae</taxon>
        <taxon>Kouleothrix</taxon>
    </lineage>
</organism>
<feature type="non-terminal residue" evidence="2">
    <location>
        <position position="73"/>
    </location>
</feature>
<dbReference type="GO" id="GO:0004300">
    <property type="term" value="F:enoyl-CoA hydratase activity"/>
    <property type="evidence" value="ECO:0007669"/>
    <property type="project" value="UniProtKB-EC"/>
</dbReference>
<evidence type="ECO:0000313" key="2">
    <source>
        <dbReference type="EMBL" id="KPV50105.1"/>
    </source>
</evidence>
<sequence>MSESLLTRRDGAVTTITINRAAVRNAVDGPTMLALRDAVEACNDDGSTRVIVITGAGGAFCSGADITMIAGAE</sequence>
<dbReference type="PANTHER" id="PTHR43802">
    <property type="entry name" value="ENOYL-COA HYDRATASE"/>
    <property type="match status" value="1"/>
</dbReference>
<dbReference type="EMBL" id="LJCR01001578">
    <property type="protein sequence ID" value="KPV50105.1"/>
    <property type="molecule type" value="Genomic_DNA"/>
</dbReference>
<reference evidence="2 3" key="1">
    <citation type="submission" date="2015-09" db="EMBL/GenBank/DDBJ databases">
        <title>Draft genome sequence of Kouleothrix aurantiaca JCM 19913.</title>
        <authorList>
            <person name="Hemp J."/>
        </authorList>
    </citation>
    <scope>NUCLEOTIDE SEQUENCE [LARGE SCALE GENOMIC DNA]</scope>
    <source>
        <strain evidence="2 3">COM-B</strain>
    </source>
</reference>
<evidence type="ECO:0000256" key="1">
    <source>
        <dbReference type="ARBA" id="ARBA00005254"/>
    </source>
</evidence>
<dbReference type="InterPro" id="IPR029045">
    <property type="entry name" value="ClpP/crotonase-like_dom_sf"/>
</dbReference>
<dbReference type="Pfam" id="PF00378">
    <property type="entry name" value="ECH_1"/>
    <property type="match status" value="1"/>
</dbReference>
<keyword evidence="3" id="KW-1185">Reference proteome</keyword>
<dbReference type="CDD" id="cd06558">
    <property type="entry name" value="crotonase-like"/>
    <property type="match status" value="1"/>
</dbReference>
<proteinExistence type="inferred from homology"/>
<comment type="caution">
    <text evidence="2">The sequence shown here is derived from an EMBL/GenBank/DDBJ whole genome shotgun (WGS) entry which is preliminary data.</text>
</comment>
<accession>A0A0P9DJX6</accession>
<dbReference type="PANTHER" id="PTHR43802:SF1">
    <property type="entry name" value="IP11341P-RELATED"/>
    <property type="match status" value="1"/>
</dbReference>
<keyword evidence="2" id="KW-0456">Lyase</keyword>
<dbReference type="EC" id="4.2.1.17" evidence="2"/>